<dbReference type="PhylomeDB" id="T1JPC3"/>
<name>T1JPC3_STRMM</name>
<feature type="transmembrane region" description="Helical" evidence="1">
    <location>
        <begin position="102"/>
        <end position="126"/>
    </location>
</feature>
<feature type="transmembrane region" description="Helical" evidence="1">
    <location>
        <begin position="265"/>
        <end position="289"/>
    </location>
</feature>
<evidence type="ECO:0000313" key="2">
    <source>
        <dbReference type="EnsemblMetazoa" id="SMAR015700-PA"/>
    </source>
</evidence>
<keyword evidence="3" id="KW-1185">Reference proteome</keyword>
<keyword evidence="1" id="KW-0812">Transmembrane</keyword>
<feature type="transmembrane region" description="Helical" evidence="1">
    <location>
        <begin position="74"/>
        <end position="96"/>
    </location>
</feature>
<keyword evidence="1" id="KW-0472">Membrane</keyword>
<evidence type="ECO:0008006" key="4">
    <source>
        <dbReference type="Google" id="ProtNLM"/>
    </source>
</evidence>
<sequence length="404" mass="47052">MQIYSLVTLLSLSTIHELTNRSQLLKKIIMQVHRLESNVDATTSKINRFWRYFYKVYGLQISDDYVTKTGKCHFAFFTISQILINALMTSLLAFFVVTDNSITNICGLISVFTYWIQSSVCLIVLYKRQNQFFNCLNQLLQNITADKKKRAWKFLLRIMFVSIVVIVIGCIGELTYDFTELIEYDYLRYASKFITVYYWFAVILNETSKVLFIFVCILLSYNIECLMIDMERNMMSFRFCTEKIVINYHYKFYRNIYLINEVNKLFDLVLAAWIAGDVILICVVLRYIIANQILASFSSIYLMRVITFLLAMYTYGSLVKEKAHAAAIAITKLTDSQVNYYDTQVFNFRSQKKVNNWNCHLFMYDLSLSSVGINVSGYFIMSKGSILALVGTLITYVVIILQTN</sequence>
<dbReference type="EnsemblMetazoa" id="SMAR015700-RA">
    <property type="protein sequence ID" value="SMAR015700-PA"/>
    <property type="gene ID" value="SMAR015700"/>
</dbReference>
<reference evidence="2" key="2">
    <citation type="submission" date="2015-02" db="UniProtKB">
        <authorList>
            <consortium name="EnsemblMetazoa"/>
        </authorList>
    </citation>
    <scope>IDENTIFICATION</scope>
</reference>
<keyword evidence="1" id="KW-1133">Transmembrane helix</keyword>
<feature type="transmembrane region" description="Helical" evidence="1">
    <location>
        <begin position="361"/>
        <end position="380"/>
    </location>
</feature>
<evidence type="ECO:0000313" key="3">
    <source>
        <dbReference type="Proteomes" id="UP000014500"/>
    </source>
</evidence>
<dbReference type="Proteomes" id="UP000014500">
    <property type="component" value="Unassembled WGS sequence"/>
</dbReference>
<feature type="transmembrane region" description="Helical" evidence="1">
    <location>
        <begin position="386"/>
        <end position="403"/>
    </location>
</feature>
<dbReference type="AlphaFoldDB" id="T1JPC3"/>
<accession>T1JPC3</accession>
<organism evidence="2 3">
    <name type="scientific">Strigamia maritima</name>
    <name type="common">European centipede</name>
    <name type="synonym">Geophilus maritimus</name>
    <dbReference type="NCBI Taxonomy" id="126957"/>
    <lineage>
        <taxon>Eukaryota</taxon>
        <taxon>Metazoa</taxon>
        <taxon>Ecdysozoa</taxon>
        <taxon>Arthropoda</taxon>
        <taxon>Myriapoda</taxon>
        <taxon>Chilopoda</taxon>
        <taxon>Pleurostigmophora</taxon>
        <taxon>Geophilomorpha</taxon>
        <taxon>Linotaeniidae</taxon>
        <taxon>Strigamia</taxon>
    </lineage>
</organism>
<dbReference type="EMBL" id="JH431342">
    <property type="status" value="NOT_ANNOTATED_CDS"/>
    <property type="molecule type" value="Genomic_DNA"/>
</dbReference>
<dbReference type="HOGENOM" id="CLU_063321_0_0_1"/>
<proteinExistence type="predicted"/>
<feature type="transmembrane region" description="Helical" evidence="1">
    <location>
        <begin position="196"/>
        <end position="221"/>
    </location>
</feature>
<feature type="transmembrane region" description="Helical" evidence="1">
    <location>
        <begin position="154"/>
        <end position="176"/>
    </location>
</feature>
<evidence type="ECO:0000256" key="1">
    <source>
        <dbReference type="SAM" id="Phobius"/>
    </source>
</evidence>
<protein>
    <recommendedName>
        <fullName evidence="4">Gustatory receptor</fullName>
    </recommendedName>
</protein>
<feature type="transmembrane region" description="Helical" evidence="1">
    <location>
        <begin position="295"/>
        <end position="315"/>
    </location>
</feature>
<reference evidence="3" key="1">
    <citation type="submission" date="2011-05" db="EMBL/GenBank/DDBJ databases">
        <authorList>
            <person name="Richards S.R."/>
            <person name="Qu J."/>
            <person name="Jiang H."/>
            <person name="Jhangiani S.N."/>
            <person name="Agravi P."/>
            <person name="Goodspeed R."/>
            <person name="Gross S."/>
            <person name="Mandapat C."/>
            <person name="Jackson L."/>
            <person name="Mathew T."/>
            <person name="Pu L."/>
            <person name="Thornton R."/>
            <person name="Saada N."/>
            <person name="Wilczek-Boney K.B."/>
            <person name="Lee S."/>
            <person name="Kovar C."/>
            <person name="Wu Y."/>
            <person name="Scherer S.E."/>
            <person name="Worley K.C."/>
            <person name="Muzny D.M."/>
            <person name="Gibbs R."/>
        </authorList>
    </citation>
    <scope>NUCLEOTIDE SEQUENCE</scope>
    <source>
        <strain evidence="3">Brora</strain>
    </source>
</reference>